<feature type="domain" description="N-acetyltransferase" evidence="1">
    <location>
        <begin position="15"/>
        <end position="169"/>
    </location>
</feature>
<dbReference type="InterPro" id="IPR016181">
    <property type="entry name" value="Acyl_CoA_acyltransferase"/>
</dbReference>
<sequence>MNPWRDQPRLEGRHARLLPLETAHADGIAEVSRDGQLWELFFTRVPSPDDVKGWLDTALAEKAAGRSMPFVVEAEGRIVGATRYLRMNELHRRLEIGATFYAKSVQRSPVNTECKLMLLGHAFEVIGCNVVQIRTDWMNRASQRAIERLGAKRDGVLRNHQIAADSRLRDIVCYSIIAGEWPGVKQNLEFMLSRHREPAPQ</sequence>
<dbReference type="PANTHER" id="PTHR43610">
    <property type="entry name" value="BLL6696 PROTEIN"/>
    <property type="match status" value="1"/>
</dbReference>
<dbReference type="EMBL" id="RBWX01000007">
    <property type="protein sequence ID" value="RKS91944.1"/>
    <property type="molecule type" value="Genomic_DNA"/>
</dbReference>
<name>A0AAD1G1Q2_SPHMI</name>
<dbReference type="InterPro" id="IPR000182">
    <property type="entry name" value="GNAT_dom"/>
</dbReference>
<organism evidence="2 4">
    <name type="scientific">Sphingosinicella microcystinivorans</name>
    <dbReference type="NCBI Taxonomy" id="335406"/>
    <lineage>
        <taxon>Bacteria</taxon>
        <taxon>Pseudomonadati</taxon>
        <taxon>Pseudomonadota</taxon>
        <taxon>Alphaproteobacteria</taxon>
        <taxon>Sphingomonadales</taxon>
        <taxon>Sphingosinicellaceae</taxon>
        <taxon>Sphingosinicella</taxon>
    </lineage>
</organism>
<dbReference type="GO" id="GO:0016747">
    <property type="term" value="F:acyltransferase activity, transferring groups other than amino-acyl groups"/>
    <property type="evidence" value="ECO:0007669"/>
    <property type="project" value="InterPro"/>
</dbReference>
<protein>
    <submittedName>
        <fullName evidence="2">GCN5 family N-acetyltransferase</fullName>
    </submittedName>
    <submittedName>
        <fullName evidence="3">RimJ/RimL family protein N-acetyltransferase</fullName>
    </submittedName>
</protein>
<evidence type="ECO:0000313" key="2">
    <source>
        <dbReference type="EMBL" id="BBE34930.1"/>
    </source>
</evidence>
<proteinExistence type="predicted"/>
<dbReference type="RefSeq" id="WP_121048707.1">
    <property type="nucleotide sequence ID" value="NZ_AP018711.1"/>
</dbReference>
<evidence type="ECO:0000259" key="1">
    <source>
        <dbReference type="PROSITE" id="PS51186"/>
    </source>
</evidence>
<dbReference type="PROSITE" id="PS51186">
    <property type="entry name" value="GNAT"/>
    <property type="match status" value="1"/>
</dbReference>
<dbReference type="Proteomes" id="UP000276029">
    <property type="component" value="Unassembled WGS sequence"/>
</dbReference>
<dbReference type="KEGG" id="smic:SmB9_25880"/>
<accession>A0AAD1G1Q2</accession>
<evidence type="ECO:0000313" key="5">
    <source>
        <dbReference type="Proteomes" id="UP000276029"/>
    </source>
</evidence>
<dbReference type="Gene3D" id="3.40.630.30">
    <property type="match status" value="1"/>
</dbReference>
<reference evidence="2 4" key="1">
    <citation type="submission" date="2018-06" db="EMBL/GenBank/DDBJ databases">
        <title>Complete Genome Sequence of the Microcystin-Degrading Bacterium Sphingosinicella microcystinivorans Strain B-9.</title>
        <authorList>
            <person name="Jin H."/>
            <person name="Nishizawa T."/>
            <person name="Guo Y."/>
            <person name="Nishizawa A."/>
            <person name="Park H."/>
            <person name="Kato H."/>
            <person name="Tsuji K."/>
            <person name="Harada K."/>
        </authorList>
    </citation>
    <scope>NUCLEOTIDE SEQUENCE [LARGE SCALE GENOMIC DNA]</scope>
    <source>
        <strain evidence="2 4">B9</strain>
    </source>
</reference>
<dbReference type="EMBL" id="AP018711">
    <property type="protein sequence ID" value="BBE34930.1"/>
    <property type="molecule type" value="Genomic_DNA"/>
</dbReference>
<gene>
    <name evidence="3" type="ORF">DFR51_1518</name>
    <name evidence="2" type="ORF">SmB9_25880</name>
</gene>
<evidence type="ECO:0000313" key="3">
    <source>
        <dbReference type="EMBL" id="RKS91944.1"/>
    </source>
</evidence>
<dbReference type="SUPFAM" id="SSF55729">
    <property type="entry name" value="Acyl-CoA N-acyltransferases (Nat)"/>
    <property type="match status" value="1"/>
</dbReference>
<keyword evidence="5" id="KW-1185">Reference proteome</keyword>
<dbReference type="AlphaFoldDB" id="A0AAD1G1Q2"/>
<reference evidence="3 5" key="2">
    <citation type="submission" date="2018-10" db="EMBL/GenBank/DDBJ databases">
        <title>Genomic Encyclopedia of Type Strains, Phase IV (KMG-IV): sequencing the most valuable type-strain genomes for metagenomic binning, comparative biology and taxonomic classification.</title>
        <authorList>
            <person name="Goeker M."/>
        </authorList>
    </citation>
    <scope>NUCLEOTIDE SEQUENCE [LARGE SCALE GENOMIC DNA]</scope>
    <source>
        <strain evidence="3 5">DSM 19791</strain>
    </source>
</reference>
<dbReference type="Pfam" id="PF13302">
    <property type="entry name" value="Acetyltransf_3"/>
    <property type="match status" value="1"/>
</dbReference>
<dbReference type="Proteomes" id="UP000275727">
    <property type="component" value="Chromosome"/>
</dbReference>
<dbReference type="PANTHER" id="PTHR43610:SF1">
    <property type="entry name" value="N-ACETYLTRANSFERASE DOMAIN-CONTAINING PROTEIN"/>
    <property type="match status" value="1"/>
</dbReference>
<evidence type="ECO:0000313" key="4">
    <source>
        <dbReference type="Proteomes" id="UP000275727"/>
    </source>
</evidence>